<dbReference type="Proteomes" id="UP000775872">
    <property type="component" value="Unassembled WGS sequence"/>
</dbReference>
<dbReference type="OrthoDB" id="2520703at2759"/>
<dbReference type="EMBL" id="CABFOC020000043">
    <property type="protein sequence ID" value="CAH0052050.1"/>
    <property type="molecule type" value="Genomic_DNA"/>
</dbReference>
<reference evidence="1" key="1">
    <citation type="submission" date="2021-10" db="EMBL/GenBank/DDBJ databases">
        <authorList>
            <person name="Piombo E."/>
        </authorList>
    </citation>
    <scope>NUCLEOTIDE SEQUENCE</scope>
</reference>
<proteinExistence type="predicted"/>
<dbReference type="AlphaFoldDB" id="A0A9N9Z9M1"/>
<accession>A0A9N9Z9M1</accession>
<keyword evidence="2" id="KW-1185">Reference proteome</keyword>
<gene>
    <name evidence="1" type="ORF">CSOL1703_00014968</name>
</gene>
<comment type="caution">
    <text evidence="1">The sequence shown here is derived from an EMBL/GenBank/DDBJ whole genome shotgun (WGS) entry which is preliminary data.</text>
</comment>
<evidence type="ECO:0000313" key="1">
    <source>
        <dbReference type="EMBL" id="CAH0052050.1"/>
    </source>
</evidence>
<evidence type="ECO:0000313" key="2">
    <source>
        <dbReference type="Proteomes" id="UP000775872"/>
    </source>
</evidence>
<name>A0A9N9Z9M1_9HYPO</name>
<organism evidence="1 2">
    <name type="scientific">Clonostachys solani</name>
    <dbReference type="NCBI Taxonomy" id="160281"/>
    <lineage>
        <taxon>Eukaryota</taxon>
        <taxon>Fungi</taxon>
        <taxon>Dikarya</taxon>
        <taxon>Ascomycota</taxon>
        <taxon>Pezizomycotina</taxon>
        <taxon>Sordariomycetes</taxon>
        <taxon>Hypocreomycetidae</taxon>
        <taxon>Hypocreales</taxon>
        <taxon>Bionectriaceae</taxon>
        <taxon>Clonostachys</taxon>
    </lineage>
</organism>
<sequence length="485" mass="54417">MPPIKARTRKVNMVQTRSQWRASASRLSPELLRMIFAWFCPHCRGNFEWQHWADRHDGEQHEQDVCSLFNLCRVSVAFCNAAQEVLYHSFDTRYPTTSRSRLQLELFLRSIAARPDLARSVKAVILDPSSIANLDFFASRDAFDHCAHALGTSALDLWTQTEHAYRANPQTQHQGCEAFFLRDADPGTWATRPSIPFLASELLTMLVALLPNLSYLKVDSPIEQLDLSRVTSDAIGLTRLPLKTLDTTLRFESLLELSPGVGTLVCRSGLSWDSLPSVQSLVIATHSVDHLAIQRVLAACTGHLSNFSYRGVRATSEEIVRVLSTERLHATLESIHIDCRSPAIGFLLLDRIIPSFTPFINLRTLFLSISPMNSDTESDSQALVNILPISITSLTLVVNEGDPSFARLRDQLVCLAKAKAKASVFKHLSRVRCDALQACDQYVKDLFKQVGVDFMYQEFPRSDSYVPADIEPLFLLPLLESDDDL</sequence>
<protein>
    <submittedName>
        <fullName evidence="1">Uncharacterized protein</fullName>
    </submittedName>
</protein>